<dbReference type="InterPro" id="IPR041657">
    <property type="entry name" value="HTH_17"/>
</dbReference>
<dbReference type="RefSeq" id="WP_057895576.1">
    <property type="nucleotide sequence ID" value="NZ_AZEH01000020.1"/>
</dbReference>
<dbReference type="AlphaFoldDB" id="A0A0R1MKU4"/>
<gene>
    <name evidence="2" type="ORF">FD46_GL000609</name>
</gene>
<dbReference type="PATRIC" id="fig|1423777.3.peg.629"/>
<evidence type="ECO:0000259" key="1">
    <source>
        <dbReference type="Pfam" id="PF12728"/>
    </source>
</evidence>
<sequence>MQMNVELPKEFEQQLQQSVIKVVTETLGTLNSDSKFNEYMDKQQCATYLNISVSTFNSWLKNESIPFALIGGSYRFKKSEIDKFMLSKQK</sequence>
<name>A0A0R1MKU4_9LACO</name>
<feature type="domain" description="Helix-turn-helix" evidence="1">
    <location>
        <begin position="40"/>
        <end position="87"/>
    </location>
</feature>
<reference evidence="2 3" key="1">
    <citation type="journal article" date="2015" name="Genome Announc.">
        <title>Expanding the biotechnology potential of lactobacilli through comparative genomics of 213 strains and associated genera.</title>
        <authorList>
            <person name="Sun Z."/>
            <person name="Harris H.M."/>
            <person name="McCann A."/>
            <person name="Guo C."/>
            <person name="Argimon S."/>
            <person name="Zhang W."/>
            <person name="Yang X."/>
            <person name="Jeffery I.B."/>
            <person name="Cooney J.C."/>
            <person name="Kagawa T.F."/>
            <person name="Liu W."/>
            <person name="Song Y."/>
            <person name="Salvetti E."/>
            <person name="Wrobel A."/>
            <person name="Rasinkangas P."/>
            <person name="Parkhill J."/>
            <person name="Rea M.C."/>
            <person name="O'Sullivan O."/>
            <person name="Ritari J."/>
            <person name="Douillard F.P."/>
            <person name="Paul Ross R."/>
            <person name="Yang R."/>
            <person name="Briner A.E."/>
            <person name="Felis G.E."/>
            <person name="de Vos W.M."/>
            <person name="Barrangou R."/>
            <person name="Klaenhammer T.R."/>
            <person name="Caufield P.W."/>
            <person name="Cui Y."/>
            <person name="Zhang H."/>
            <person name="O'Toole P.W."/>
        </authorList>
    </citation>
    <scope>NUCLEOTIDE SEQUENCE [LARGE SCALE GENOMIC DNA]</scope>
    <source>
        <strain evidence="2 3">DSM 19972</strain>
    </source>
</reference>
<organism evidence="2 3">
    <name type="scientific">Liquorilactobacillus oeni DSM 19972</name>
    <dbReference type="NCBI Taxonomy" id="1423777"/>
    <lineage>
        <taxon>Bacteria</taxon>
        <taxon>Bacillati</taxon>
        <taxon>Bacillota</taxon>
        <taxon>Bacilli</taxon>
        <taxon>Lactobacillales</taxon>
        <taxon>Lactobacillaceae</taxon>
        <taxon>Liquorilactobacillus</taxon>
    </lineage>
</organism>
<protein>
    <recommendedName>
        <fullName evidence="1">Helix-turn-helix domain-containing protein</fullName>
    </recommendedName>
</protein>
<keyword evidence="3" id="KW-1185">Reference proteome</keyword>
<proteinExistence type="predicted"/>
<accession>A0A0R1MKU4</accession>
<dbReference type="InterPro" id="IPR009061">
    <property type="entry name" value="DNA-bd_dom_put_sf"/>
</dbReference>
<dbReference type="OrthoDB" id="2299342at2"/>
<comment type="caution">
    <text evidence="2">The sequence shown here is derived from an EMBL/GenBank/DDBJ whole genome shotgun (WGS) entry which is preliminary data.</text>
</comment>
<evidence type="ECO:0000313" key="2">
    <source>
        <dbReference type="EMBL" id="KRL05850.1"/>
    </source>
</evidence>
<dbReference type="SUPFAM" id="SSF46955">
    <property type="entry name" value="Putative DNA-binding domain"/>
    <property type="match status" value="1"/>
</dbReference>
<dbReference type="GO" id="GO:0003677">
    <property type="term" value="F:DNA binding"/>
    <property type="evidence" value="ECO:0007669"/>
    <property type="project" value="InterPro"/>
</dbReference>
<dbReference type="EMBL" id="AZEH01000020">
    <property type="protein sequence ID" value="KRL05850.1"/>
    <property type="molecule type" value="Genomic_DNA"/>
</dbReference>
<evidence type="ECO:0000313" key="3">
    <source>
        <dbReference type="Proteomes" id="UP000051686"/>
    </source>
</evidence>
<dbReference type="Pfam" id="PF12728">
    <property type="entry name" value="HTH_17"/>
    <property type="match status" value="1"/>
</dbReference>
<dbReference type="InterPro" id="IPR010093">
    <property type="entry name" value="SinI_DNA-bd"/>
</dbReference>
<dbReference type="STRING" id="1423777.FD46_GL000609"/>
<dbReference type="NCBIfam" id="TIGR01764">
    <property type="entry name" value="excise"/>
    <property type="match status" value="1"/>
</dbReference>
<dbReference type="Proteomes" id="UP000051686">
    <property type="component" value="Unassembled WGS sequence"/>
</dbReference>